<dbReference type="KEGG" id="sect:A359_06120"/>
<proteinExistence type="predicted"/>
<sequence length="90" mass="10287">MMFKFGLTHKNHFSKKTPACLINEHLNFIIIKHISVTLLRKYLGHVFGNTSIAQKNILVICPREYSTFSTARPAGKAEQNCIFLNRAHES</sequence>
<name>J3Z412_9ENTR</name>
<protein>
    <submittedName>
        <fullName evidence="1">Uncharacterized protein</fullName>
    </submittedName>
</protein>
<dbReference type="HOGENOM" id="CLU_2439075_0_0_6"/>
<evidence type="ECO:0000313" key="2">
    <source>
        <dbReference type="Proteomes" id="UP000003936"/>
    </source>
</evidence>
<dbReference type="EMBL" id="CP003546">
    <property type="protein sequence ID" value="AFP84999.1"/>
    <property type="molecule type" value="Genomic_DNA"/>
</dbReference>
<dbReference type="Proteomes" id="UP000003936">
    <property type="component" value="Chromosome"/>
</dbReference>
<accession>J3Z412</accession>
<dbReference type="AlphaFoldDB" id="J3Z412"/>
<keyword evidence="2" id="KW-1185">Reference proteome</keyword>
<gene>
    <name evidence="1" type="ORF">A359_06120</name>
</gene>
<organism evidence="1 2">
    <name type="scientific">secondary endosymbiont of Ctenarytaina eucalypti</name>
    <dbReference type="NCBI Taxonomy" id="1199245"/>
    <lineage>
        <taxon>Bacteria</taxon>
        <taxon>Pseudomonadati</taxon>
        <taxon>Pseudomonadota</taxon>
        <taxon>Gammaproteobacteria</taxon>
        <taxon>Enterobacterales</taxon>
        <taxon>Enterobacteriaceae</taxon>
        <taxon>aphid secondary symbionts</taxon>
    </lineage>
</organism>
<evidence type="ECO:0000313" key="1">
    <source>
        <dbReference type="EMBL" id="AFP84999.1"/>
    </source>
</evidence>
<reference evidence="1 2" key="1">
    <citation type="journal article" date="2012" name="Mol. Biol. Evol.">
        <title>Genome reduction and co-evolution between the primary and secondary bacterial symbionts of psyllids.</title>
        <authorList>
            <person name="Sloan D.B."/>
            <person name="Moran N.A."/>
        </authorList>
    </citation>
    <scope>NUCLEOTIDE SEQUENCE [LARGE SCALE GENOMIC DNA]</scope>
    <source>
        <strain evidence="1">Ceuc_S</strain>
    </source>
</reference>